<organism evidence="10 11">
    <name type="scientific">Candidatus Geothrix skivensis</name>
    <dbReference type="NCBI Taxonomy" id="2954439"/>
    <lineage>
        <taxon>Bacteria</taxon>
        <taxon>Pseudomonadati</taxon>
        <taxon>Acidobacteriota</taxon>
        <taxon>Holophagae</taxon>
        <taxon>Holophagales</taxon>
        <taxon>Holophagaceae</taxon>
        <taxon>Geothrix</taxon>
    </lineage>
</organism>
<dbReference type="EC" id="2.7.13.3" evidence="2"/>
<reference evidence="10" key="1">
    <citation type="submission" date="2020-10" db="EMBL/GenBank/DDBJ databases">
        <title>Connecting structure to function with the recovery of over 1000 high-quality activated sludge metagenome-assembled genomes encoding full-length rRNA genes using long-read sequencing.</title>
        <authorList>
            <person name="Singleton C.M."/>
            <person name="Petriglieri F."/>
            <person name="Kristensen J.M."/>
            <person name="Kirkegaard R.H."/>
            <person name="Michaelsen T.Y."/>
            <person name="Andersen M.H."/>
            <person name="Karst S.M."/>
            <person name="Dueholm M.S."/>
            <person name="Nielsen P.H."/>
            <person name="Albertsen M."/>
        </authorList>
    </citation>
    <scope>NUCLEOTIDE SEQUENCE</scope>
    <source>
        <strain evidence="10">Skiv_18-Q3-R9-52_MAXAC.067</strain>
    </source>
</reference>
<comment type="caution">
    <text evidence="10">The sequence shown here is derived from an EMBL/GenBank/DDBJ whole genome shotgun (WGS) entry which is preliminary data.</text>
</comment>
<gene>
    <name evidence="10" type="ORF">IPP58_03105</name>
</gene>
<comment type="catalytic activity">
    <reaction evidence="1">
        <text>ATP + protein L-histidine = ADP + protein N-phospho-L-histidine.</text>
        <dbReference type="EC" id="2.7.13.3"/>
    </reaction>
</comment>
<sequence length="212" mass="24245">MDRKDGNPPGPGSEAEAERDRARVLESVLDESTDPIFNILEDGTYRYVNRAFSTHFDREPEDVIGRRIYDIFPPEEAEKRMAVVKRSFATAETIVFEVRVPMAREVDRFFLTSVKPLLDAVGRVTSVVCISKDITERKRVEQEREQLIQDLQGALAKVRTLSGLLPICANCKNIRDDQGYWIQIEAYIRDHSAAEFTHGICPECREHFPEST</sequence>
<dbReference type="SMART" id="SM00091">
    <property type="entry name" value="PAS"/>
    <property type="match status" value="1"/>
</dbReference>
<keyword evidence="5" id="KW-0418">Kinase</keyword>
<protein>
    <recommendedName>
        <fullName evidence="2">histidine kinase</fullName>
        <ecNumber evidence="2">2.7.13.3</ecNumber>
    </recommendedName>
</protein>
<evidence type="ECO:0000256" key="6">
    <source>
        <dbReference type="SAM" id="Coils"/>
    </source>
</evidence>
<dbReference type="AlphaFoldDB" id="A0A9D7XFT3"/>
<dbReference type="PROSITE" id="PS50113">
    <property type="entry name" value="PAC"/>
    <property type="match status" value="1"/>
</dbReference>
<dbReference type="Pfam" id="PF08448">
    <property type="entry name" value="PAS_4"/>
    <property type="match status" value="1"/>
</dbReference>
<evidence type="ECO:0000259" key="9">
    <source>
        <dbReference type="PROSITE" id="PS50113"/>
    </source>
</evidence>
<dbReference type="InterPro" id="IPR000700">
    <property type="entry name" value="PAS-assoc_C"/>
</dbReference>
<evidence type="ECO:0000259" key="8">
    <source>
        <dbReference type="PROSITE" id="PS50112"/>
    </source>
</evidence>
<evidence type="ECO:0000313" key="10">
    <source>
        <dbReference type="EMBL" id="MBK9795481.1"/>
    </source>
</evidence>
<proteinExistence type="predicted"/>
<dbReference type="GO" id="GO:0004673">
    <property type="term" value="F:protein histidine kinase activity"/>
    <property type="evidence" value="ECO:0007669"/>
    <property type="project" value="UniProtKB-EC"/>
</dbReference>
<dbReference type="SUPFAM" id="SSF55785">
    <property type="entry name" value="PYP-like sensor domain (PAS domain)"/>
    <property type="match status" value="1"/>
</dbReference>
<dbReference type="NCBIfam" id="TIGR00229">
    <property type="entry name" value="sensory_box"/>
    <property type="match status" value="1"/>
</dbReference>
<dbReference type="Gene3D" id="3.30.450.20">
    <property type="entry name" value="PAS domain"/>
    <property type="match status" value="1"/>
</dbReference>
<evidence type="ECO:0000256" key="1">
    <source>
        <dbReference type="ARBA" id="ARBA00000085"/>
    </source>
</evidence>
<evidence type="ECO:0000256" key="3">
    <source>
        <dbReference type="ARBA" id="ARBA00022553"/>
    </source>
</evidence>
<keyword evidence="3" id="KW-0597">Phosphoprotein</keyword>
<keyword evidence="6" id="KW-0175">Coiled coil</keyword>
<evidence type="ECO:0000256" key="7">
    <source>
        <dbReference type="SAM" id="MobiDB-lite"/>
    </source>
</evidence>
<feature type="domain" description="PAS" evidence="8">
    <location>
        <begin position="21"/>
        <end position="91"/>
    </location>
</feature>
<dbReference type="PROSITE" id="PS50112">
    <property type="entry name" value="PAS"/>
    <property type="match status" value="1"/>
</dbReference>
<dbReference type="InterPro" id="IPR013656">
    <property type="entry name" value="PAS_4"/>
</dbReference>
<dbReference type="CDD" id="cd00130">
    <property type="entry name" value="PAS"/>
    <property type="match status" value="1"/>
</dbReference>
<dbReference type="InterPro" id="IPR035965">
    <property type="entry name" value="PAS-like_dom_sf"/>
</dbReference>
<evidence type="ECO:0000256" key="2">
    <source>
        <dbReference type="ARBA" id="ARBA00012438"/>
    </source>
</evidence>
<feature type="region of interest" description="Disordered" evidence="7">
    <location>
        <begin position="1"/>
        <end position="21"/>
    </location>
</feature>
<dbReference type="Proteomes" id="UP000886657">
    <property type="component" value="Unassembled WGS sequence"/>
</dbReference>
<dbReference type="InterPro" id="IPR000014">
    <property type="entry name" value="PAS"/>
</dbReference>
<dbReference type="EMBL" id="JADKIO010000005">
    <property type="protein sequence ID" value="MBK9795481.1"/>
    <property type="molecule type" value="Genomic_DNA"/>
</dbReference>
<accession>A0A9D7XFT3</accession>
<feature type="coiled-coil region" evidence="6">
    <location>
        <begin position="130"/>
        <end position="157"/>
    </location>
</feature>
<feature type="domain" description="PAC" evidence="9">
    <location>
        <begin position="94"/>
        <end position="146"/>
    </location>
</feature>
<evidence type="ECO:0000313" key="11">
    <source>
        <dbReference type="Proteomes" id="UP000886657"/>
    </source>
</evidence>
<dbReference type="InterPro" id="IPR052162">
    <property type="entry name" value="Sensor_kinase/Photoreceptor"/>
</dbReference>
<evidence type="ECO:0000256" key="4">
    <source>
        <dbReference type="ARBA" id="ARBA00022679"/>
    </source>
</evidence>
<evidence type="ECO:0000256" key="5">
    <source>
        <dbReference type="ARBA" id="ARBA00022777"/>
    </source>
</evidence>
<dbReference type="PANTHER" id="PTHR43304:SF1">
    <property type="entry name" value="PAC DOMAIN-CONTAINING PROTEIN"/>
    <property type="match status" value="1"/>
</dbReference>
<name>A0A9D7XFT3_9BACT</name>
<keyword evidence="4" id="KW-0808">Transferase</keyword>
<dbReference type="PANTHER" id="PTHR43304">
    <property type="entry name" value="PHYTOCHROME-LIKE PROTEIN CPH1"/>
    <property type="match status" value="1"/>
</dbReference>